<name>A0AA48HHF2_9ALTE</name>
<keyword evidence="3" id="KW-1185">Reference proteome</keyword>
<dbReference type="KEGG" id="pmaw:MACH26_08850"/>
<dbReference type="InterPro" id="IPR000182">
    <property type="entry name" value="GNAT_dom"/>
</dbReference>
<dbReference type="Gene3D" id="3.40.630.30">
    <property type="match status" value="1"/>
</dbReference>
<evidence type="ECO:0000259" key="1">
    <source>
        <dbReference type="PROSITE" id="PS51186"/>
    </source>
</evidence>
<dbReference type="PROSITE" id="PS51186">
    <property type="entry name" value="GNAT"/>
    <property type="match status" value="1"/>
</dbReference>
<proteinExistence type="predicted"/>
<organism evidence="2 3">
    <name type="scientific">Planctobacterium marinum</name>
    <dbReference type="NCBI Taxonomy" id="1631968"/>
    <lineage>
        <taxon>Bacteria</taxon>
        <taxon>Pseudomonadati</taxon>
        <taxon>Pseudomonadota</taxon>
        <taxon>Gammaproteobacteria</taxon>
        <taxon>Alteromonadales</taxon>
        <taxon>Alteromonadaceae</taxon>
        <taxon>Planctobacterium</taxon>
    </lineage>
</organism>
<dbReference type="AlphaFoldDB" id="A0AA48HHF2"/>
<dbReference type="Pfam" id="PF00583">
    <property type="entry name" value="Acetyltransf_1"/>
    <property type="match status" value="1"/>
</dbReference>
<dbReference type="EMBL" id="AP027272">
    <property type="protein sequence ID" value="BDX05364.1"/>
    <property type="molecule type" value="Genomic_DNA"/>
</dbReference>
<protein>
    <recommendedName>
        <fullName evidence="1">N-acetyltransferase domain-containing protein</fullName>
    </recommendedName>
</protein>
<accession>A0AA48HHF2</accession>
<feature type="domain" description="N-acetyltransferase" evidence="1">
    <location>
        <begin position="5"/>
        <end position="188"/>
    </location>
</feature>
<dbReference type="Proteomes" id="UP001333710">
    <property type="component" value="Chromosome"/>
</dbReference>
<evidence type="ECO:0000313" key="2">
    <source>
        <dbReference type="EMBL" id="BDX05364.1"/>
    </source>
</evidence>
<gene>
    <name evidence="2" type="ORF">MACH26_08850</name>
</gene>
<dbReference type="GO" id="GO:0016747">
    <property type="term" value="F:acyltransferase activity, transferring groups other than amino-acyl groups"/>
    <property type="evidence" value="ECO:0007669"/>
    <property type="project" value="InterPro"/>
</dbReference>
<evidence type="ECO:0000313" key="3">
    <source>
        <dbReference type="Proteomes" id="UP001333710"/>
    </source>
</evidence>
<dbReference type="SUPFAM" id="SSF55729">
    <property type="entry name" value="Acyl-CoA N-acyltransferases (Nat)"/>
    <property type="match status" value="1"/>
</dbReference>
<sequence>MNTQIQYKQYELEDFDGVIKLGNIVHGDNYLDTEKCQKYYDTSFKNGINASFVAYHNDELVGFRLTQAANNWDINEWCSPELWQLQEDQVCYFKSNTVNADYRGHGIGSSLLMLSIEQAKLQGAKAGLAHIWLASPGNSAFKYFKKCGGELVKEHPNRWAGWYESHGYICPVCGPECDCTAAEMMIRF</sequence>
<dbReference type="RefSeq" id="WP_338291330.1">
    <property type="nucleotide sequence ID" value="NZ_AP027272.1"/>
</dbReference>
<dbReference type="CDD" id="cd04301">
    <property type="entry name" value="NAT_SF"/>
    <property type="match status" value="1"/>
</dbReference>
<dbReference type="InterPro" id="IPR016181">
    <property type="entry name" value="Acyl_CoA_acyltransferase"/>
</dbReference>
<reference evidence="2" key="1">
    <citation type="submission" date="2023-01" db="EMBL/GenBank/DDBJ databases">
        <title>Complete genome sequence of Planctobacterium marinum strain Dej080120_11.</title>
        <authorList>
            <person name="Ueki S."/>
            <person name="Maruyama F."/>
        </authorList>
    </citation>
    <scope>NUCLEOTIDE SEQUENCE</scope>
    <source>
        <strain evidence="2">Dej080120_11</strain>
    </source>
</reference>